<evidence type="ECO:0000256" key="1">
    <source>
        <dbReference type="SAM" id="SignalP"/>
    </source>
</evidence>
<gene>
    <name evidence="2" type="ORF">IBL26_15490</name>
</gene>
<accession>A0ABR7RNV5</accession>
<evidence type="ECO:0000313" key="3">
    <source>
        <dbReference type="Proteomes" id="UP000626026"/>
    </source>
</evidence>
<proteinExistence type="predicted"/>
<dbReference type="PROSITE" id="PS51257">
    <property type="entry name" value="PROKAR_LIPOPROTEIN"/>
    <property type="match status" value="1"/>
</dbReference>
<comment type="caution">
    <text evidence="2">The sequence shown here is derived from an EMBL/GenBank/DDBJ whole genome shotgun (WGS) entry which is preliminary data.</text>
</comment>
<feature type="chain" id="PRO_5046462017" evidence="1">
    <location>
        <begin position="19"/>
        <end position="116"/>
    </location>
</feature>
<evidence type="ECO:0000313" key="2">
    <source>
        <dbReference type="EMBL" id="MBC9208247.1"/>
    </source>
</evidence>
<sequence>MRLNMAAVMLPLALAACAVGPTLDQRLSAYIGRSEGDLVAGLGVPLRSYETEGRRFLQFEQRSTIAVSQPDPFFWGPRYSVWNVPPASFAEVSCQITFALREQRVESFTLNGQGCR</sequence>
<name>A0ABR7RNV5_9PROT</name>
<reference evidence="2 3" key="1">
    <citation type="journal article" date="2013" name="Int. J. Syst. Evol. Microbiol.">
        <title>Roseomonas aerophila sp. nov., isolated from air.</title>
        <authorList>
            <person name="Kim S.J."/>
            <person name="Weon H.Y."/>
            <person name="Ahn J.H."/>
            <person name="Hong S.B."/>
            <person name="Seok S.J."/>
            <person name="Whang K.S."/>
            <person name="Kwon S.W."/>
        </authorList>
    </citation>
    <scope>NUCLEOTIDE SEQUENCE [LARGE SCALE GENOMIC DNA]</scope>
    <source>
        <strain evidence="2 3">NBRC 108923</strain>
    </source>
</reference>
<feature type="signal peptide" evidence="1">
    <location>
        <begin position="1"/>
        <end position="18"/>
    </location>
</feature>
<keyword evidence="3" id="KW-1185">Reference proteome</keyword>
<organism evidence="2 3">
    <name type="scientific">Teichococcus aerophilus</name>
    <dbReference type="NCBI Taxonomy" id="1224513"/>
    <lineage>
        <taxon>Bacteria</taxon>
        <taxon>Pseudomonadati</taxon>
        <taxon>Pseudomonadota</taxon>
        <taxon>Alphaproteobacteria</taxon>
        <taxon>Acetobacterales</taxon>
        <taxon>Roseomonadaceae</taxon>
        <taxon>Roseomonas</taxon>
    </lineage>
</organism>
<dbReference type="Proteomes" id="UP000626026">
    <property type="component" value="Unassembled WGS sequence"/>
</dbReference>
<protein>
    <submittedName>
        <fullName evidence="2">Uncharacterized protein</fullName>
    </submittedName>
</protein>
<keyword evidence="1" id="KW-0732">Signal</keyword>
<dbReference type="RefSeq" id="WP_187785406.1">
    <property type="nucleotide sequence ID" value="NZ_JACTVA010000028.1"/>
</dbReference>
<dbReference type="EMBL" id="JACTVA010000028">
    <property type="protein sequence ID" value="MBC9208247.1"/>
    <property type="molecule type" value="Genomic_DNA"/>
</dbReference>